<keyword evidence="4" id="KW-1185">Reference proteome</keyword>
<evidence type="ECO:0000256" key="2">
    <source>
        <dbReference type="SAM" id="SignalP"/>
    </source>
</evidence>
<keyword evidence="2" id="KW-0732">Signal</keyword>
<sequence length="168" mass="16749">MNTFKTVVMVCAMLAASCSGQYMSQSSGNQGSSGLSGMLGGQYASQGQQAVLNTGALPLEQQRPAASPAFVAEQLRPASASPAMPAAPTTTQQICSCITINPAASAAQSAAAASPAQLAAPIAAAPQQSFAAAPQQTFAAAPQQTFAAAQQQAYAAPQPAAAQTQGRY</sequence>
<reference evidence="3 4" key="1">
    <citation type="submission" date="2016-03" db="EMBL/GenBank/DDBJ databases">
        <title>EvidentialGene: Evidence-directed Construction of Genes on Genomes.</title>
        <authorList>
            <person name="Gilbert D.G."/>
            <person name="Choi J.-H."/>
            <person name="Mockaitis K."/>
            <person name="Colbourne J."/>
            <person name="Pfrender M."/>
        </authorList>
    </citation>
    <scope>NUCLEOTIDE SEQUENCE [LARGE SCALE GENOMIC DNA]</scope>
    <source>
        <strain evidence="3 4">Xinb3</strain>
        <tissue evidence="3">Complete organism</tissue>
    </source>
</reference>
<dbReference type="EMBL" id="LRGB01002860">
    <property type="protein sequence ID" value="KZS05900.1"/>
    <property type="molecule type" value="Genomic_DNA"/>
</dbReference>
<name>A0A164NF67_9CRUS</name>
<dbReference type="Proteomes" id="UP000076858">
    <property type="component" value="Unassembled WGS sequence"/>
</dbReference>
<feature type="region of interest" description="Disordered" evidence="1">
    <location>
        <begin position="149"/>
        <end position="168"/>
    </location>
</feature>
<dbReference type="AlphaFoldDB" id="A0A164NF67"/>
<accession>A0A164NF67</accession>
<organism evidence="3 4">
    <name type="scientific">Daphnia magna</name>
    <dbReference type="NCBI Taxonomy" id="35525"/>
    <lineage>
        <taxon>Eukaryota</taxon>
        <taxon>Metazoa</taxon>
        <taxon>Ecdysozoa</taxon>
        <taxon>Arthropoda</taxon>
        <taxon>Crustacea</taxon>
        <taxon>Branchiopoda</taxon>
        <taxon>Diplostraca</taxon>
        <taxon>Cladocera</taxon>
        <taxon>Anomopoda</taxon>
        <taxon>Daphniidae</taxon>
        <taxon>Daphnia</taxon>
    </lineage>
</organism>
<gene>
    <name evidence="3" type="ORF">APZ42_030910</name>
</gene>
<protein>
    <submittedName>
        <fullName evidence="3">Uncharacterized protein</fullName>
    </submittedName>
</protein>
<dbReference type="PROSITE" id="PS51257">
    <property type="entry name" value="PROKAR_LIPOPROTEIN"/>
    <property type="match status" value="1"/>
</dbReference>
<evidence type="ECO:0000313" key="3">
    <source>
        <dbReference type="EMBL" id="KZS05900.1"/>
    </source>
</evidence>
<evidence type="ECO:0000313" key="4">
    <source>
        <dbReference type="Proteomes" id="UP000076858"/>
    </source>
</evidence>
<feature type="chain" id="PRO_5007852055" evidence="2">
    <location>
        <begin position="21"/>
        <end position="168"/>
    </location>
</feature>
<comment type="caution">
    <text evidence="3">The sequence shown here is derived from an EMBL/GenBank/DDBJ whole genome shotgun (WGS) entry which is preliminary data.</text>
</comment>
<evidence type="ECO:0000256" key="1">
    <source>
        <dbReference type="SAM" id="MobiDB-lite"/>
    </source>
</evidence>
<dbReference type="OrthoDB" id="6380292at2759"/>
<proteinExistence type="predicted"/>
<feature type="signal peptide" evidence="2">
    <location>
        <begin position="1"/>
        <end position="20"/>
    </location>
</feature>